<evidence type="ECO:0000313" key="2">
    <source>
        <dbReference type="EMBL" id="MBE0563693.1"/>
    </source>
</evidence>
<dbReference type="Proteomes" id="UP000642265">
    <property type="component" value="Unassembled WGS sequence"/>
</dbReference>
<dbReference type="Gene3D" id="2.60.40.1080">
    <property type="match status" value="1"/>
</dbReference>
<evidence type="ECO:0000313" key="3">
    <source>
        <dbReference type="Proteomes" id="UP000642265"/>
    </source>
</evidence>
<protein>
    <submittedName>
        <fullName evidence="2">Ig-like domain-containing protein</fullName>
    </submittedName>
</protein>
<comment type="caution">
    <text evidence="2">The sequence shown here is derived from an EMBL/GenBank/DDBJ whole genome shotgun (WGS) entry which is preliminary data.</text>
</comment>
<dbReference type="InterPro" id="IPR003343">
    <property type="entry name" value="Big_2"/>
</dbReference>
<accession>A0A8I0NAZ0</accession>
<reference evidence="2" key="2">
    <citation type="submission" date="2020-10" db="EMBL/GenBank/DDBJ databases">
        <title>Enrichment of novel Verrucomicrobia, Bacteroidetes and Krumholzibacteria in an oxygen-limited, methane- and iron-fed bioreactor inoculated with Bothnian Sea sediments.</title>
        <authorList>
            <person name="Martins P.D."/>
            <person name="de Jong A."/>
            <person name="Lenstra W.K."/>
            <person name="van Helmond N.A.G.M."/>
            <person name="Slomp C.P."/>
            <person name="Jetten M.S.M."/>
            <person name="Welte C.U."/>
            <person name="Rasigraf O."/>
        </authorList>
    </citation>
    <scope>NUCLEOTIDE SEQUENCE</scope>
    <source>
        <strain evidence="2">MAG47</strain>
    </source>
</reference>
<gene>
    <name evidence="2" type="ORF">IH622_23140</name>
</gene>
<name>A0A8I0NAZ0_BRUAN</name>
<feature type="domain" description="BIG2" evidence="1">
    <location>
        <begin position="92"/>
        <end position="172"/>
    </location>
</feature>
<reference evidence="2" key="1">
    <citation type="submission" date="2020-09" db="EMBL/GenBank/DDBJ databases">
        <authorList>
            <person name="Dalcin Martins P."/>
        </authorList>
    </citation>
    <scope>NUCLEOTIDE SEQUENCE</scope>
    <source>
        <strain evidence="2">MAG47</strain>
    </source>
</reference>
<dbReference type="SMART" id="SM00635">
    <property type="entry name" value="BID_2"/>
    <property type="match status" value="1"/>
</dbReference>
<dbReference type="AlphaFoldDB" id="A0A8I0NAZ0"/>
<evidence type="ECO:0000259" key="1">
    <source>
        <dbReference type="SMART" id="SM00635"/>
    </source>
</evidence>
<dbReference type="EMBL" id="JACZKO010000063">
    <property type="protein sequence ID" value="MBE0563693.1"/>
    <property type="molecule type" value="Genomic_DNA"/>
</dbReference>
<sequence length="178" mass="18311">MATYKIGINAAKTEVYIAAGSDALPAGATALPSFEHGNADPLGSIDNHVLYHHVREALYHTKDADRTQGAMFPDGIYNLQNISIIKHGPILESTYIATSVADIDVVAAATATFTVKLQPADSATSDFTAVSEDPAIATVAVNAGTATVTGVAAGETVVTVTHSVTGFTRKVPVTVTAA</sequence>
<proteinExistence type="predicted"/>
<dbReference type="Pfam" id="PF02368">
    <property type="entry name" value="Big_2"/>
    <property type="match status" value="1"/>
</dbReference>
<organism evidence="2 3">
    <name type="scientific">Brucella anthropi</name>
    <name type="common">Ochrobactrum anthropi</name>
    <dbReference type="NCBI Taxonomy" id="529"/>
    <lineage>
        <taxon>Bacteria</taxon>
        <taxon>Pseudomonadati</taxon>
        <taxon>Pseudomonadota</taxon>
        <taxon>Alphaproteobacteria</taxon>
        <taxon>Hyphomicrobiales</taxon>
        <taxon>Brucellaceae</taxon>
        <taxon>Brucella/Ochrobactrum group</taxon>
        <taxon>Brucella</taxon>
    </lineage>
</organism>